<sequence>MTDDREQDRARRDILVAYVAVMDRPEELLAVCANASGDADDVRRAIERAFEISAVAADAILSMPVRRFTPAERRRIQDELRALNAGST</sequence>
<dbReference type="Proteomes" id="UP000295633">
    <property type="component" value="Unassembled WGS sequence"/>
</dbReference>
<protein>
    <recommendedName>
        <fullName evidence="3">DNA topoisomerase (ATP-hydrolyzing)</fullName>
    </recommendedName>
</protein>
<dbReference type="InterPro" id="IPR013757">
    <property type="entry name" value="Topo_IIA_A_a_sf"/>
</dbReference>
<comment type="caution">
    <text evidence="1">The sequence shown here is derived from an EMBL/GenBank/DDBJ whole genome shotgun (WGS) entry which is preliminary data.</text>
</comment>
<dbReference type="GO" id="GO:0003677">
    <property type="term" value="F:DNA binding"/>
    <property type="evidence" value="ECO:0007669"/>
    <property type="project" value="InterPro"/>
</dbReference>
<evidence type="ECO:0000313" key="1">
    <source>
        <dbReference type="EMBL" id="TDL45959.1"/>
    </source>
</evidence>
<dbReference type="EMBL" id="SMZX01000001">
    <property type="protein sequence ID" value="TDL45959.1"/>
    <property type="molecule type" value="Genomic_DNA"/>
</dbReference>
<dbReference type="GO" id="GO:0005524">
    <property type="term" value="F:ATP binding"/>
    <property type="evidence" value="ECO:0007669"/>
    <property type="project" value="InterPro"/>
</dbReference>
<accession>A0A4R5YLN7</accession>
<name>A0A4R5YLN7_9MICO</name>
<dbReference type="RefSeq" id="WP_133399022.1">
    <property type="nucleotide sequence ID" value="NZ_SMZX01000001.1"/>
</dbReference>
<organism evidence="1 2">
    <name type="scientific">Microbacterium oleivorans</name>
    <dbReference type="NCBI Taxonomy" id="273677"/>
    <lineage>
        <taxon>Bacteria</taxon>
        <taxon>Bacillati</taxon>
        <taxon>Actinomycetota</taxon>
        <taxon>Actinomycetes</taxon>
        <taxon>Micrococcales</taxon>
        <taxon>Microbacteriaceae</taxon>
        <taxon>Microbacterium</taxon>
    </lineage>
</organism>
<dbReference type="AlphaFoldDB" id="A0A4R5YLN7"/>
<evidence type="ECO:0000313" key="2">
    <source>
        <dbReference type="Proteomes" id="UP000295633"/>
    </source>
</evidence>
<proteinExistence type="predicted"/>
<gene>
    <name evidence="1" type="ORF">E2R54_05860</name>
</gene>
<reference evidence="1 2" key="1">
    <citation type="submission" date="2019-03" db="EMBL/GenBank/DDBJ databases">
        <title>Genome Sequencing and Assembly of Various Microbes Isolated from Partially Reclaimed Soil and Acid Mine Drainage (AMD) Site.</title>
        <authorList>
            <person name="Steinbock B."/>
            <person name="Bechtold R."/>
            <person name="Sevigny J.L."/>
            <person name="Thomas D."/>
            <person name="Cuthill L.R."/>
            <person name="Aveiro Johannsen E.J."/>
            <person name="Thomas K."/>
            <person name="Ghosh A."/>
        </authorList>
    </citation>
    <scope>NUCLEOTIDE SEQUENCE [LARGE SCALE GENOMIC DNA]</scope>
    <source>
        <strain evidence="1 2">F-B2</strain>
    </source>
</reference>
<dbReference type="Gene3D" id="1.10.268.10">
    <property type="entry name" value="Topoisomerase, domain 3"/>
    <property type="match status" value="1"/>
</dbReference>
<dbReference type="GO" id="GO:0003918">
    <property type="term" value="F:DNA topoisomerase type II (double strand cut, ATP-hydrolyzing) activity"/>
    <property type="evidence" value="ECO:0007669"/>
    <property type="project" value="InterPro"/>
</dbReference>
<evidence type="ECO:0008006" key="3">
    <source>
        <dbReference type="Google" id="ProtNLM"/>
    </source>
</evidence>